<accession>A0A6J6K636</accession>
<evidence type="ECO:0000256" key="3">
    <source>
        <dbReference type="ARBA" id="ARBA00022801"/>
    </source>
</evidence>
<comment type="similarity">
    <text evidence="1">Belongs to the uracil-DNA glycosylase (UDG) superfamily. UNG family.</text>
</comment>
<dbReference type="GO" id="GO:0097510">
    <property type="term" value="P:base-excision repair, AP site formation via deaminated base removal"/>
    <property type="evidence" value="ECO:0007669"/>
    <property type="project" value="TreeGrafter"/>
</dbReference>
<sequence length="216" mass="24041">MVGILLVPVNLQQHLPEDWSKIVDLNLLKTIEAQLGEDFLPEPNNVFRALTLAPEKVKVLIVGQDPYPNADHAMGLAFSVNKTVSVLPASLKNIFKELESDLGVVRTNGDLSDWVDQGVLLLNTTLTFNPTQPRQHLNIGWDLFTKSIIEYAGKNGAIGVLWGNHANVMKNFFLPDRVITSVHPSPLSAYKGFFDSKPFSRVNQILTKQGISEIKW</sequence>
<dbReference type="InterPro" id="IPR005122">
    <property type="entry name" value="Uracil-DNA_glycosylase-like"/>
</dbReference>
<keyword evidence="3" id="KW-0378">Hydrolase</keyword>
<dbReference type="PROSITE" id="PS00130">
    <property type="entry name" value="U_DNA_GLYCOSYLASE"/>
    <property type="match status" value="1"/>
</dbReference>
<gene>
    <name evidence="6" type="ORF">UFOPK2234_00077</name>
</gene>
<dbReference type="SMART" id="SM00986">
    <property type="entry name" value="UDG"/>
    <property type="match status" value="1"/>
</dbReference>
<dbReference type="SUPFAM" id="SSF52141">
    <property type="entry name" value="Uracil-DNA glycosylase-like"/>
    <property type="match status" value="1"/>
</dbReference>
<evidence type="ECO:0000313" key="6">
    <source>
        <dbReference type="EMBL" id="CAB4643815.1"/>
    </source>
</evidence>
<keyword evidence="4" id="KW-0234">DNA repair</keyword>
<protein>
    <submittedName>
        <fullName evidence="6">Unannotated protein</fullName>
    </submittedName>
</protein>
<dbReference type="Gene3D" id="3.40.470.10">
    <property type="entry name" value="Uracil-DNA glycosylase-like domain"/>
    <property type="match status" value="1"/>
</dbReference>
<dbReference type="AlphaFoldDB" id="A0A6J6K636"/>
<evidence type="ECO:0000256" key="1">
    <source>
        <dbReference type="ARBA" id="ARBA00008184"/>
    </source>
</evidence>
<dbReference type="NCBIfam" id="NF003592">
    <property type="entry name" value="PRK05254.1-5"/>
    <property type="match status" value="1"/>
</dbReference>
<dbReference type="InterPro" id="IPR036895">
    <property type="entry name" value="Uracil-DNA_glycosylase-like_sf"/>
</dbReference>
<proteinExistence type="inferred from homology"/>
<dbReference type="PANTHER" id="PTHR11264:SF0">
    <property type="entry name" value="URACIL-DNA GLYCOSYLASE"/>
    <property type="match status" value="1"/>
</dbReference>
<evidence type="ECO:0000256" key="4">
    <source>
        <dbReference type="ARBA" id="ARBA00023204"/>
    </source>
</evidence>
<dbReference type="HAMAP" id="MF_00148">
    <property type="entry name" value="UDG"/>
    <property type="match status" value="1"/>
</dbReference>
<dbReference type="InterPro" id="IPR002043">
    <property type="entry name" value="UDG_fam1"/>
</dbReference>
<dbReference type="EMBL" id="CAEZWG010000006">
    <property type="protein sequence ID" value="CAB4643815.1"/>
    <property type="molecule type" value="Genomic_DNA"/>
</dbReference>
<dbReference type="SMART" id="SM00987">
    <property type="entry name" value="UreE_C"/>
    <property type="match status" value="1"/>
</dbReference>
<evidence type="ECO:0000256" key="2">
    <source>
        <dbReference type="ARBA" id="ARBA00022763"/>
    </source>
</evidence>
<organism evidence="6">
    <name type="scientific">freshwater metagenome</name>
    <dbReference type="NCBI Taxonomy" id="449393"/>
    <lineage>
        <taxon>unclassified sequences</taxon>
        <taxon>metagenomes</taxon>
        <taxon>ecological metagenomes</taxon>
    </lineage>
</organism>
<name>A0A6J6K636_9ZZZZ</name>
<dbReference type="InterPro" id="IPR018085">
    <property type="entry name" value="Ura-DNA_Glyclase_AS"/>
</dbReference>
<dbReference type="CDD" id="cd10027">
    <property type="entry name" value="UDG-F1-like"/>
    <property type="match status" value="1"/>
</dbReference>
<reference evidence="6" key="1">
    <citation type="submission" date="2020-05" db="EMBL/GenBank/DDBJ databases">
        <authorList>
            <person name="Chiriac C."/>
            <person name="Salcher M."/>
            <person name="Ghai R."/>
            <person name="Kavagutti S V."/>
        </authorList>
    </citation>
    <scope>NUCLEOTIDE SEQUENCE</scope>
</reference>
<evidence type="ECO:0000259" key="5">
    <source>
        <dbReference type="SMART" id="SM00986"/>
    </source>
</evidence>
<dbReference type="PANTHER" id="PTHR11264">
    <property type="entry name" value="URACIL-DNA GLYCOSYLASE"/>
    <property type="match status" value="1"/>
</dbReference>
<dbReference type="NCBIfam" id="NF003588">
    <property type="entry name" value="PRK05254.1-1"/>
    <property type="match status" value="1"/>
</dbReference>
<feature type="domain" description="Uracil-DNA glycosylase-like" evidence="5">
    <location>
        <begin position="49"/>
        <end position="206"/>
    </location>
</feature>
<keyword evidence="2" id="KW-0227">DNA damage</keyword>
<dbReference type="GO" id="GO:0004844">
    <property type="term" value="F:uracil DNA N-glycosylase activity"/>
    <property type="evidence" value="ECO:0007669"/>
    <property type="project" value="InterPro"/>
</dbReference>
<dbReference type="Pfam" id="PF03167">
    <property type="entry name" value="UDG"/>
    <property type="match status" value="1"/>
</dbReference>